<dbReference type="AlphaFoldDB" id="A0A024QHY8"/>
<protein>
    <submittedName>
        <fullName evidence="2">Uncharacterized protein</fullName>
    </submittedName>
</protein>
<dbReference type="RefSeq" id="WP_038246286.1">
    <property type="nucleotide sequence ID" value="NZ_BNER01000005.1"/>
</dbReference>
<proteinExistence type="predicted"/>
<feature type="signal peptide" evidence="1">
    <location>
        <begin position="1"/>
        <end position="24"/>
    </location>
</feature>
<keyword evidence="3" id="KW-1185">Reference proteome</keyword>
<organism evidence="2 3">
    <name type="scientific">Virgibacillus massiliensis</name>
    <dbReference type="NCBI Taxonomy" id="1462526"/>
    <lineage>
        <taxon>Bacteria</taxon>
        <taxon>Bacillati</taxon>
        <taxon>Bacillota</taxon>
        <taxon>Bacilli</taxon>
        <taxon>Bacillales</taxon>
        <taxon>Bacillaceae</taxon>
        <taxon>Virgibacillus</taxon>
    </lineage>
</organism>
<feature type="chain" id="PRO_5001536199" evidence="1">
    <location>
        <begin position="25"/>
        <end position="261"/>
    </location>
</feature>
<dbReference type="Proteomes" id="UP000028875">
    <property type="component" value="Unassembled WGS sequence"/>
</dbReference>
<reference evidence="2 3" key="1">
    <citation type="submission" date="2014-03" db="EMBL/GenBank/DDBJ databases">
        <authorList>
            <person name="Urmite Genomes U."/>
        </authorList>
    </citation>
    <scope>NUCLEOTIDE SEQUENCE [LARGE SCALE GENOMIC DNA]</scope>
    <source>
        <strain evidence="2 3">Vm-5</strain>
    </source>
</reference>
<gene>
    <name evidence="2" type="ORF">BN990_03924</name>
</gene>
<evidence type="ECO:0000313" key="3">
    <source>
        <dbReference type="Proteomes" id="UP000028875"/>
    </source>
</evidence>
<name>A0A024QHY8_9BACI</name>
<dbReference type="EMBL" id="CCDP010000003">
    <property type="protein sequence ID" value="CDQ41551.1"/>
    <property type="molecule type" value="Genomic_DNA"/>
</dbReference>
<accession>A0A024QHY8</accession>
<dbReference type="OrthoDB" id="2991628at2"/>
<evidence type="ECO:0000256" key="1">
    <source>
        <dbReference type="SAM" id="SignalP"/>
    </source>
</evidence>
<comment type="caution">
    <text evidence="2">The sequence shown here is derived from an EMBL/GenBank/DDBJ whole genome shotgun (WGS) entry which is preliminary data.</text>
</comment>
<reference evidence="3" key="2">
    <citation type="submission" date="2014-05" db="EMBL/GenBank/DDBJ databases">
        <title>Draft genome sequence of Virgibacillus massiliensis Vm-5.</title>
        <authorList>
            <person name="Khelaifia S."/>
            <person name="Croce O."/>
            <person name="Lagier J.C."/>
            <person name="Raoult D."/>
        </authorList>
    </citation>
    <scope>NUCLEOTIDE SEQUENCE [LARGE SCALE GENOMIC DNA]</scope>
    <source>
        <strain evidence="3">Vm-5</strain>
    </source>
</reference>
<sequence precursor="true">MNFLKRFLITFLVLGFYFSGLAIAEASATDEYLFNTVEEIENEVVKMEEDSTSSDEEKRKFLFENSNPKALKKYIEDLMVEVENAMQDLSNDVEFNTESPLNVSKDSIKLPNGGMVKATVTDSADASTGNIMPMEYVTKGFGDRRYTATYKVYHVAYPDTTLKLVNRYNISKSGLKMTSVGTGGTYAVFPTTVNPKSDRITDKYAQKEGWDINGQADYVVTVGGYNGIGLVTKTYTIRSTIKLVDLYSSSAYVLQKRTIDK</sequence>
<evidence type="ECO:0000313" key="2">
    <source>
        <dbReference type="EMBL" id="CDQ41551.1"/>
    </source>
</evidence>
<keyword evidence="1" id="KW-0732">Signal</keyword>